<evidence type="ECO:0000256" key="6">
    <source>
        <dbReference type="ARBA" id="ARBA00023163"/>
    </source>
</evidence>
<protein>
    <recommendedName>
        <fullName evidence="9">Nuclear receptor domain-containing protein</fullName>
    </recommendedName>
</protein>
<dbReference type="SMART" id="SM00399">
    <property type="entry name" value="ZnF_C4"/>
    <property type="match status" value="1"/>
</dbReference>
<dbReference type="GO" id="GO:0004879">
    <property type="term" value="F:nuclear receptor activity"/>
    <property type="evidence" value="ECO:0007669"/>
    <property type="project" value="TreeGrafter"/>
</dbReference>
<evidence type="ECO:0000313" key="11">
    <source>
        <dbReference type="Proteomes" id="UP000663845"/>
    </source>
</evidence>
<dbReference type="GO" id="GO:0008270">
    <property type="term" value="F:zinc ion binding"/>
    <property type="evidence" value="ECO:0007669"/>
    <property type="project" value="UniProtKB-KW"/>
</dbReference>
<dbReference type="EMBL" id="CAJNOG010000757">
    <property type="protein sequence ID" value="CAF1351842.1"/>
    <property type="molecule type" value="Genomic_DNA"/>
</dbReference>
<dbReference type="SUPFAM" id="SSF57716">
    <property type="entry name" value="Glucocorticoid receptor-like (DNA-binding domain)"/>
    <property type="match status" value="1"/>
</dbReference>
<reference evidence="10" key="1">
    <citation type="submission" date="2021-02" db="EMBL/GenBank/DDBJ databases">
        <authorList>
            <person name="Nowell W R."/>
        </authorList>
    </citation>
    <scope>NUCLEOTIDE SEQUENCE</scope>
</reference>
<evidence type="ECO:0000256" key="5">
    <source>
        <dbReference type="ARBA" id="ARBA00023125"/>
    </source>
</evidence>
<evidence type="ECO:0000313" key="10">
    <source>
        <dbReference type="EMBL" id="CAF1351842.1"/>
    </source>
</evidence>
<evidence type="ECO:0000256" key="1">
    <source>
        <dbReference type="ARBA" id="ARBA00022723"/>
    </source>
</evidence>
<dbReference type="InterPro" id="IPR013088">
    <property type="entry name" value="Znf_NHR/GATA"/>
</dbReference>
<feature type="domain" description="Nuclear receptor" evidence="9">
    <location>
        <begin position="15"/>
        <end position="91"/>
    </location>
</feature>
<accession>A0A815HK92</accession>
<dbReference type="Pfam" id="PF00105">
    <property type="entry name" value="zf-C4"/>
    <property type="match status" value="1"/>
</dbReference>
<dbReference type="InterPro" id="IPR050234">
    <property type="entry name" value="Nuclear_hormone_rcpt_NR1"/>
</dbReference>
<evidence type="ECO:0000259" key="9">
    <source>
        <dbReference type="PROSITE" id="PS51030"/>
    </source>
</evidence>
<dbReference type="CDD" id="cd06916">
    <property type="entry name" value="NR_DBD_like"/>
    <property type="match status" value="1"/>
</dbReference>
<evidence type="ECO:0000256" key="4">
    <source>
        <dbReference type="ARBA" id="ARBA00023015"/>
    </source>
</evidence>
<dbReference type="GO" id="GO:0000122">
    <property type="term" value="P:negative regulation of transcription by RNA polymerase II"/>
    <property type="evidence" value="ECO:0007669"/>
    <property type="project" value="TreeGrafter"/>
</dbReference>
<keyword evidence="3" id="KW-0862">Zinc</keyword>
<dbReference type="Proteomes" id="UP000663845">
    <property type="component" value="Unassembled WGS sequence"/>
</dbReference>
<dbReference type="Gene3D" id="3.30.50.10">
    <property type="entry name" value="Erythroid Transcription Factor GATA-1, subunit A"/>
    <property type="match status" value="1"/>
</dbReference>
<sequence length="361" mass="41575">MELQQTKPKRTRRTSLICNVCGDTARGMNFDVITCMSCKAFFRRHILRSCKTLHCLLDNNCDITKHTRGGCSSCRLKKCYALGMNPKLIRAPYKPLVKKIKTSIALPEPKPLSLLNHDRSTLSFDEWNLLSNIIHSYDEQNITLRTQCTLKEQSCLPPKLRSKRINTLELVGSFYTAIEPFIECSSYFQSLPSSIRRMIIQNNLNGTGALNSLMGADDAKVFENESHVHMCNEIYGADYVKESYRLSTRIESNRTLLKILLIILTFSTNCSIVAYDHSTKYINISIPEAIHLIRIQNIFVTMLWKYLTYQYGYMGAVKRFDYLIKNYLDTLNRINANVSTQHWEMVDIIVEKTTHSLAIDR</sequence>
<evidence type="ECO:0000256" key="8">
    <source>
        <dbReference type="ARBA" id="ARBA00023242"/>
    </source>
</evidence>
<keyword evidence="6" id="KW-0804">Transcription</keyword>
<dbReference type="GO" id="GO:0030154">
    <property type="term" value="P:cell differentiation"/>
    <property type="evidence" value="ECO:0007669"/>
    <property type="project" value="TreeGrafter"/>
</dbReference>
<name>A0A815HK92_9BILA</name>
<keyword evidence="4" id="KW-0805">Transcription regulation</keyword>
<evidence type="ECO:0000256" key="3">
    <source>
        <dbReference type="ARBA" id="ARBA00022833"/>
    </source>
</evidence>
<evidence type="ECO:0000256" key="7">
    <source>
        <dbReference type="ARBA" id="ARBA00023170"/>
    </source>
</evidence>
<proteinExistence type="predicted"/>
<dbReference type="PANTHER" id="PTHR24082:SF507">
    <property type="entry name" value="BILE ACID RECEPTOR-RELATED"/>
    <property type="match status" value="1"/>
</dbReference>
<dbReference type="PRINTS" id="PR00047">
    <property type="entry name" value="STROIDFINGER"/>
</dbReference>
<dbReference type="GO" id="GO:0000978">
    <property type="term" value="F:RNA polymerase II cis-regulatory region sequence-specific DNA binding"/>
    <property type="evidence" value="ECO:0007669"/>
    <property type="project" value="TreeGrafter"/>
</dbReference>
<dbReference type="InterPro" id="IPR001628">
    <property type="entry name" value="Znf_hrmn_rcpt"/>
</dbReference>
<evidence type="ECO:0000256" key="2">
    <source>
        <dbReference type="ARBA" id="ARBA00022771"/>
    </source>
</evidence>
<dbReference type="GO" id="GO:0045944">
    <property type="term" value="P:positive regulation of transcription by RNA polymerase II"/>
    <property type="evidence" value="ECO:0007669"/>
    <property type="project" value="TreeGrafter"/>
</dbReference>
<keyword evidence="1" id="KW-0479">Metal-binding</keyword>
<keyword evidence="2" id="KW-0863">Zinc-finger</keyword>
<dbReference type="AlphaFoldDB" id="A0A815HK92"/>
<comment type="caution">
    <text evidence="10">The sequence shown here is derived from an EMBL/GenBank/DDBJ whole genome shotgun (WGS) entry which is preliminary data.</text>
</comment>
<gene>
    <name evidence="10" type="ORF">JYZ213_LOCUS35084</name>
</gene>
<keyword evidence="8" id="KW-0539">Nucleus</keyword>
<dbReference type="PANTHER" id="PTHR24082">
    <property type="entry name" value="NUCLEAR HORMONE RECEPTOR"/>
    <property type="match status" value="1"/>
</dbReference>
<keyword evidence="7" id="KW-0675">Receptor</keyword>
<organism evidence="10 11">
    <name type="scientific">Adineta steineri</name>
    <dbReference type="NCBI Taxonomy" id="433720"/>
    <lineage>
        <taxon>Eukaryota</taxon>
        <taxon>Metazoa</taxon>
        <taxon>Spiralia</taxon>
        <taxon>Gnathifera</taxon>
        <taxon>Rotifera</taxon>
        <taxon>Eurotatoria</taxon>
        <taxon>Bdelloidea</taxon>
        <taxon>Adinetida</taxon>
        <taxon>Adinetidae</taxon>
        <taxon>Adineta</taxon>
    </lineage>
</organism>
<dbReference type="PROSITE" id="PS51030">
    <property type="entry name" value="NUCLEAR_REC_DBD_2"/>
    <property type="match status" value="1"/>
</dbReference>
<dbReference type="PROSITE" id="PS00031">
    <property type="entry name" value="NUCLEAR_REC_DBD_1"/>
    <property type="match status" value="1"/>
</dbReference>
<keyword evidence="5" id="KW-0238">DNA-binding</keyword>